<dbReference type="Gene3D" id="2.40.160.90">
    <property type="match status" value="1"/>
</dbReference>
<dbReference type="AlphaFoldDB" id="A0A7H0LMK3"/>
<feature type="region of interest" description="Disordered" evidence="1">
    <location>
        <begin position="20"/>
        <end position="51"/>
    </location>
</feature>
<dbReference type="EMBL" id="CP061038">
    <property type="protein sequence ID" value="QNQ10906.1"/>
    <property type="molecule type" value="Genomic_DNA"/>
</dbReference>
<gene>
    <name evidence="3" type="ORF">H3Z74_06910</name>
</gene>
<evidence type="ECO:0000313" key="3">
    <source>
        <dbReference type="EMBL" id="QNQ10906.1"/>
    </source>
</evidence>
<protein>
    <recommendedName>
        <fullName evidence="5">Transferrin-binding protein-like solute binding protein</fullName>
    </recommendedName>
</protein>
<organism evidence="3 4">
    <name type="scientific">Sphingomonas alpina</name>
    <dbReference type="NCBI Taxonomy" id="653931"/>
    <lineage>
        <taxon>Bacteria</taxon>
        <taxon>Pseudomonadati</taxon>
        <taxon>Pseudomonadota</taxon>
        <taxon>Alphaproteobacteria</taxon>
        <taxon>Sphingomonadales</taxon>
        <taxon>Sphingomonadaceae</taxon>
        <taxon>Sphingomonas</taxon>
    </lineage>
</organism>
<feature type="chain" id="PRO_5028864034" description="Transferrin-binding protein-like solute binding protein" evidence="2">
    <location>
        <begin position="20"/>
        <end position="322"/>
    </location>
</feature>
<dbReference type="PROSITE" id="PS51257">
    <property type="entry name" value="PROKAR_LIPOPROTEIN"/>
    <property type="match status" value="1"/>
</dbReference>
<evidence type="ECO:0008006" key="5">
    <source>
        <dbReference type="Google" id="ProtNLM"/>
    </source>
</evidence>
<evidence type="ECO:0000256" key="1">
    <source>
        <dbReference type="SAM" id="MobiDB-lite"/>
    </source>
</evidence>
<dbReference type="KEGG" id="spap:H3Z74_06910"/>
<feature type="compositionally biased region" description="Pro residues" evidence="1">
    <location>
        <begin position="32"/>
        <end position="48"/>
    </location>
</feature>
<name>A0A7H0LMK3_9SPHN</name>
<sequence length="322" mass="32409">MKAITIGAILAGLSLAACGSGGGGSTTGNTPTPTPTTSPTPTPTPTPPASYTSFDSLTGNQNFASTCAALLLNGNPPQVTPATPYGQGVNIAYDSPTATYTLSANGQTQTFGPADVDPAAPAPAKAYVKFTPSGARADSFVLFNPGAGGSGLTYARAVQWRNTASIPTLTINFCGIGVQTRVNDAPPVTSVSFTRSGITGSAFLRNPSGSTTQFSLVKSTIGMTVNLTTGKIVATMNLVGTPLPTGSGADVDLGTFTGDGDIDPSTGNYYGSWSGTTRPVIGNFGGAFFGPQGQEYGYSFNMLNFGGGTLDFSVAGAVFGAR</sequence>
<keyword evidence="4" id="KW-1185">Reference proteome</keyword>
<proteinExistence type="predicted"/>
<keyword evidence="2" id="KW-0732">Signal</keyword>
<dbReference type="RefSeq" id="WP_187763196.1">
    <property type="nucleotide sequence ID" value="NZ_CP061038.1"/>
</dbReference>
<accession>A0A7H0LMK3</accession>
<dbReference type="Proteomes" id="UP000516148">
    <property type="component" value="Chromosome"/>
</dbReference>
<reference evidence="3 4" key="1">
    <citation type="submission" date="2020-09" db="EMBL/GenBank/DDBJ databases">
        <title>Sphingomonas sp., a new species isolated from pork steak.</title>
        <authorList>
            <person name="Heidler von Heilborn D."/>
        </authorList>
    </citation>
    <scope>NUCLEOTIDE SEQUENCE [LARGE SCALE GENOMIC DNA]</scope>
    <source>
        <strain evidence="4">S8-3T</strain>
    </source>
</reference>
<evidence type="ECO:0000256" key="2">
    <source>
        <dbReference type="SAM" id="SignalP"/>
    </source>
</evidence>
<feature type="signal peptide" evidence="2">
    <location>
        <begin position="1"/>
        <end position="19"/>
    </location>
</feature>
<evidence type="ECO:0000313" key="4">
    <source>
        <dbReference type="Proteomes" id="UP000516148"/>
    </source>
</evidence>